<dbReference type="AlphaFoldDB" id="A0A196SEJ0"/>
<gene>
    <name evidence="2" type="ORF">AV274_3894</name>
</gene>
<dbReference type="EMBL" id="LXWW01000245">
    <property type="protein sequence ID" value="OAO14409.1"/>
    <property type="molecule type" value="Genomic_DNA"/>
</dbReference>
<evidence type="ECO:0008006" key="4">
    <source>
        <dbReference type="Google" id="ProtNLM"/>
    </source>
</evidence>
<feature type="coiled-coil region" evidence="1">
    <location>
        <begin position="18"/>
        <end position="91"/>
    </location>
</feature>
<evidence type="ECO:0000313" key="3">
    <source>
        <dbReference type="Proteomes" id="UP000078348"/>
    </source>
</evidence>
<comment type="caution">
    <text evidence="2">The sequence shown here is derived from an EMBL/GenBank/DDBJ whole genome shotgun (WGS) entry which is preliminary data.</text>
</comment>
<keyword evidence="1" id="KW-0175">Coiled coil</keyword>
<protein>
    <recommendedName>
        <fullName evidence="4">Prefoldin</fullName>
    </recommendedName>
</protein>
<sequence>MNDSYVDLQMDMHRVQELDELYNVLTEQKAKNEAALRRVRQEDEKGVYICGGAFFQKIDKESALSEIESRIQRFETNIRENREEYELLVKKLHQIGIYGI</sequence>
<dbReference type="SUPFAM" id="SSF46579">
    <property type="entry name" value="Prefoldin"/>
    <property type="match status" value="1"/>
</dbReference>
<name>A0A196SEJ0_BLAHN</name>
<reference evidence="2 3" key="1">
    <citation type="submission" date="2016-05" db="EMBL/GenBank/DDBJ databases">
        <title>Nuclear genome of Blastocystis sp. subtype 1 NandII.</title>
        <authorList>
            <person name="Gentekaki E."/>
            <person name="Curtis B."/>
            <person name="Stairs C."/>
            <person name="Eme L."/>
            <person name="Herman E."/>
            <person name="Klimes V."/>
            <person name="Arias M.C."/>
            <person name="Elias M."/>
            <person name="Hilliou F."/>
            <person name="Klute M."/>
            <person name="Malik S.-B."/>
            <person name="Pightling A."/>
            <person name="Rachubinski R."/>
            <person name="Salas D."/>
            <person name="Schlacht A."/>
            <person name="Suga H."/>
            <person name="Archibald J."/>
            <person name="Ball S.G."/>
            <person name="Clark G."/>
            <person name="Dacks J."/>
            <person name="Van Der Giezen M."/>
            <person name="Tsaousis A."/>
            <person name="Roger A."/>
        </authorList>
    </citation>
    <scope>NUCLEOTIDE SEQUENCE [LARGE SCALE GENOMIC DNA]</scope>
    <source>
        <strain evidence="3">ATCC 50177 / NandII</strain>
    </source>
</reference>
<proteinExistence type="predicted"/>
<organism evidence="2 3">
    <name type="scientific">Blastocystis sp. subtype 1 (strain ATCC 50177 / NandII)</name>
    <dbReference type="NCBI Taxonomy" id="478820"/>
    <lineage>
        <taxon>Eukaryota</taxon>
        <taxon>Sar</taxon>
        <taxon>Stramenopiles</taxon>
        <taxon>Bigyra</taxon>
        <taxon>Opalozoa</taxon>
        <taxon>Opalinata</taxon>
        <taxon>Blastocystidae</taxon>
        <taxon>Blastocystis</taxon>
    </lineage>
</organism>
<keyword evidence="3" id="KW-1185">Reference proteome</keyword>
<evidence type="ECO:0000256" key="1">
    <source>
        <dbReference type="SAM" id="Coils"/>
    </source>
</evidence>
<accession>A0A196SEJ0</accession>
<evidence type="ECO:0000313" key="2">
    <source>
        <dbReference type="EMBL" id="OAO14409.1"/>
    </source>
</evidence>
<dbReference type="Proteomes" id="UP000078348">
    <property type="component" value="Unassembled WGS sequence"/>
</dbReference>